<dbReference type="EMBL" id="VCHX02000119">
    <property type="protein sequence ID" value="TPQ21371.1"/>
    <property type="molecule type" value="Genomic_DNA"/>
</dbReference>
<gene>
    <name evidence="2" type="ORF">FGD71_015485</name>
</gene>
<dbReference type="AlphaFoldDB" id="A0A505DN53"/>
<reference evidence="2 3" key="1">
    <citation type="submission" date="2019-06" db="EMBL/GenBank/DDBJ databases">
        <title>Streptomyces sporangiiformans sp. nov., a novel actinomycete isolated from soil in Mount Song.</title>
        <authorList>
            <person name="Han L."/>
        </authorList>
    </citation>
    <scope>NUCLEOTIDE SEQUENCE [LARGE SCALE GENOMIC DNA]</scope>
    <source>
        <strain evidence="2 3">NEAU-SSA 1</strain>
    </source>
</reference>
<organism evidence="2 3">
    <name type="scientific">Streptomyces sporangiiformans</name>
    <dbReference type="NCBI Taxonomy" id="2315329"/>
    <lineage>
        <taxon>Bacteria</taxon>
        <taxon>Bacillati</taxon>
        <taxon>Actinomycetota</taxon>
        <taxon>Actinomycetes</taxon>
        <taxon>Kitasatosporales</taxon>
        <taxon>Streptomycetaceae</taxon>
        <taxon>Streptomyces</taxon>
    </lineage>
</organism>
<comment type="caution">
    <text evidence="2">The sequence shown here is derived from an EMBL/GenBank/DDBJ whole genome shotgun (WGS) entry which is preliminary data.</text>
</comment>
<proteinExistence type="predicted"/>
<evidence type="ECO:0000313" key="2">
    <source>
        <dbReference type="EMBL" id="TPQ21371.1"/>
    </source>
</evidence>
<feature type="region of interest" description="Disordered" evidence="1">
    <location>
        <begin position="1"/>
        <end position="62"/>
    </location>
</feature>
<keyword evidence="3" id="KW-1185">Reference proteome</keyword>
<evidence type="ECO:0000256" key="1">
    <source>
        <dbReference type="SAM" id="MobiDB-lite"/>
    </source>
</evidence>
<dbReference type="Proteomes" id="UP000317378">
    <property type="component" value="Unassembled WGS sequence"/>
</dbReference>
<accession>A0A505DN53</accession>
<sequence length="62" mass="6831">MLHASPPIGEVSFRPPTPVRPGTAVGDAARFGLQAVQFTPGLPRRRPGRRRRRGLPHPRQSL</sequence>
<name>A0A505DN53_9ACTN</name>
<feature type="compositionally biased region" description="Basic residues" evidence="1">
    <location>
        <begin position="43"/>
        <end position="56"/>
    </location>
</feature>
<evidence type="ECO:0000313" key="3">
    <source>
        <dbReference type="Proteomes" id="UP000317378"/>
    </source>
</evidence>
<protein>
    <submittedName>
        <fullName evidence="2">Uncharacterized protein</fullName>
    </submittedName>
</protein>